<dbReference type="GO" id="GO:0005524">
    <property type="term" value="F:ATP binding"/>
    <property type="evidence" value="ECO:0007669"/>
    <property type="project" value="UniProtKB-UniRule"/>
</dbReference>
<dbReference type="SMART" id="SM00355">
    <property type="entry name" value="ZnF_C2H2"/>
    <property type="match status" value="1"/>
</dbReference>
<dbReference type="Gene3D" id="3.30.200.20">
    <property type="entry name" value="Phosphorylase Kinase, domain 1"/>
    <property type="match status" value="1"/>
</dbReference>
<dbReference type="PROSITE" id="PS00107">
    <property type="entry name" value="PROTEIN_KINASE_ATP"/>
    <property type="match status" value="1"/>
</dbReference>
<dbReference type="PROSITE" id="PS00028">
    <property type="entry name" value="ZINC_FINGER_C2H2_1"/>
    <property type="match status" value="1"/>
</dbReference>
<feature type="compositionally biased region" description="Basic and acidic residues" evidence="4">
    <location>
        <begin position="985"/>
        <end position="1005"/>
    </location>
</feature>
<keyword evidence="2" id="KW-0547">Nucleotide-binding</keyword>
<keyword evidence="3" id="KW-0175">Coiled coil</keyword>
<dbReference type="SUPFAM" id="SSF56112">
    <property type="entry name" value="Protein kinase-like (PK-like)"/>
    <property type="match status" value="1"/>
</dbReference>
<dbReference type="GO" id="GO:0004672">
    <property type="term" value="F:protein kinase activity"/>
    <property type="evidence" value="ECO:0007669"/>
    <property type="project" value="InterPro"/>
</dbReference>
<dbReference type="PROSITE" id="PS50011">
    <property type="entry name" value="PROTEIN_KINASE_DOM"/>
    <property type="match status" value="1"/>
</dbReference>
<dbReference type="EMBL" id="JARBHA010000016">
    <property type="protein sequence ID" value="KAJ9679467.1"/>
    <property type="molecule type" value="Genomic_DNA"/>
</dbReference>
<dbReference type="Gene3D" id="3.30.40.10">
    <property type="entry name" value="Zinc/RING finger domain, C3HC4 (zinc finger)"/>
    <property type="match status" value="1"/>
</dbReference>
<feature type="region of interest" description="Disordered" evidence="4">
    <location>
        <begin position="978"/>
        <end position="1006"/>
    </location>
</feature>
<dbReference type="Pfam" id="PF07714">
    <property type="entry name" value="PK_Tyr_Ser-Thr"/>
    <property type="match status" value="1"/>
</dbReference>
<feature type="domain" description="C2H2-type" evidence="6">
    <location>
        <begin position="774"/>
        <end position="796"/>
    </location>
</feature>
<keyword evidence="1" id="KW-0862">Zinc</keyword>
<evidence type="ECO:0000259" key="5">
    <source>
        <dbReference type="PROSITE" id="PS50011"/>
    </source>
</evidence>
<dbReference type="PROSITE" id="PS50157">
    <property type="entry name" value="ZINC_FINGER_C2H2_2"/>
    <property type="match status" value="1"/>
</dbReference>
<feature type="coiled-coil region" evidence="3">
    <location>
        <begin position="186"/>
        <end position="290"/>
    </location>
</feature>
<dbReference type="PANTHER" id="PTHR36055">
    <property type="entry name" value="C2H2-LIKE ZINC FINGER PROTEIN"/>
    <property type="match status" value="1"/>
</dbReference>
<feature type="compositionally biased region" description="Polar residues" evidence="4">
    <location>
        <begin position="1246"/>
        <end position="1259"/>
    </location>
</feature>
<accession>A0AA38YZQ4</accession>
<dbReference type="InterPro" id="IPR013083">
    <property type="entry name" value="Znf_RING/FYVE/PHD"/>
</dbReference>
<reference evidence="7 8" key="1">
    <citation type="journal article" date="2023" name="BMC Biotechnol.">
        <title>Vitis rotundifolia cv Carlos genome sequencing.</title>
        <authorList>
            <person name="Huff M."/>
            <person name="Hulse-Kemp A."/>
            <person name="Scheffler B."/>
            <person name="Youngblood R."/>
            <person name="Simpson S."/>
            <person name="Babiker E."/>
            <person name="Staton M."/>
        </authorList>
    </citation>
    <scope>NUCLEOTIDE SEQUENCE [LARGE SCALE GENOMIC DNA]</scope>
    <source>
        <tissue evidence="7">Leaf</tissue>
    </source>
</reference>
<sequence>MKNRGSRQFETEIEVSPPLLLLNKNVESKQSANLISESITYKQKSFDLSSLKSTGRMMLLQYHANTEENADEWDGMSRRSSSPRLSSSNWSNKGEVDILQSTLCLKDEVQEEDSILPSVQQAHDGHHYSPSIIFLDEKNQGLATDGSYDTLEQAIMYTKNSKQDAFEESVKRWQAEDDAMEAIHKAKETETLHTKHMSKRKELEEELARGKEEVERMKNQQDELMKELQMVQDQRSILESRIAESHSSVKELEEKIISAVELLISIRQKRDELQIEHKNAIREVTELRGSVQEEAASFCTQQFLSFSFMEINEATNNFDPSWKIGEGSYGSVYKGVLRHMHVAIKMLPFYGSQDHLEFQHEVEVSCRVRHPNLVTLIGTCPESRSLIYEYLQNGSLEDRLTCRNRTPPLPWQTRIRIATEICSALIFLHSNKPSIIHGNLKPTKVLLDGNYVCKLGDLDILRLIPPGENMTKTSPKVTSAYMDPEFLETGELAPELDVYSFGIIMMRLLTGRPALGIVNDVKCALENEVFNAVLDFSAGDWPLEQANQLAHLALRCCEKNHFDRPDLASEVWSVLEAMMVSCTTSATCLGSQPHRRIPSHFICPIFQEVMKDPHIAADGSGSNDHETPFFVISASAFVNRQIAIGSRYKSSNVFGRSLSRIFSPIFFPAKHPLPVFHTSRSLDHWRFSRTDLSLKSPLMPVARLKDSSTSDAMKSEDGNDSLDSFIRQAIGKEPFLSFSRAGESPVQWIQLLHALDQQDLPGWPLLSPLKIQMQKCEKCSKEFCSPINYRRHIRVHRRTLNIDKDSTKNRNLLGAFWDKLSVDEAKEVVSFKNVSLEEVSGSSIVRALTSFVRKPGFSSLPQVYMRAGSALLDIVQSRPSRFPISSQDLFSILDDASEKTFLCAGTAESMQKYVFDGEAGKIGLEMKNLVACTCFLVEQKLVKAWLADKDAEALRCHKLLVEEEEAAQKRQAELLERRRQKKLRQKEQKAKEQTNGEKTDSKEDITNMSEVVPTAEISSHVATTVCETATQSHAISPSVEPIELSNTEKDSANTTAQSGIGAGYSEAGTSQNVERRVAQGVGCRHLIKMRRQVPKSQRGTPNGFHADQSPQISKFGAIQKHATHRDPRAVPVVNNNKVWTRKPKSENEGESLKCRLQREVLNQPDQNLNCEVMIGSISVTLGNSSDQLQGENLVVARDSCTSQHPMPKKTYIQEKPIKPDSVSMKPDPAQSGTNRSTVKLWRPVNRQETGGSMPVQSGNRESEAGVATEKGNDLTLSDESCIRSCAMDINSSTGVNDFASQMKERPSVGDFQFSSCAAEAFLAQRWKEAIASDHVKLVMFPESEPPGCTEPASDNLVKTQNNLANAGALESSTSATVKVKFRPMSEKGIKLKYIPKKRTNT</sequence>
<organism evidence="7 8">
    <name type="scientific">Vitis rotundifolia</name>
    <name type="common">Muscadine grape</name>
    <dbReference type="NCBI Taxonomy" id="103349"/>
    <lineage>
        <taxon>Eukaryota</taxon>
        <taxon>Viridiplantae</taxon>
        <taxon>Streptophyta</taxon>
        <taxon>Embryophyta</taxon>
        <taxon>Tracheophyta</taxon>
        <taxon>Spermatophyta</taxon>
        <taxon>Magnoliopsida</taxon>
        <taxon>eudicotyledons</taxon>
        <taxon>Gunneridae</taxon>
        <taxon>Pentapetalae</taxon>
        <taxon>rosids</taxon>
        <taxon>Vitales</taxon>
        <taxon>Vitaceae</taxon>
        <taxon>Viteae</taxon>
        <taxon>Vitis</taxon>
    </lineage>
</organism>
<feature type="binding site" evidence="2">
    <location>
        <position position="345"/>
    </location>
    <ligand>
        <name>ATP</name>
        <dbReference type="ChEBI" id="CHEBI:30616"/>
    </ligand>
</feature>
<dbReference type="InterPro" id="IPR013087">
    <property type="entry name" value="Znf_C2H2_type"/>
</dbReference>
<keyword evidence="2" id="KW-0067">ATP-binding</keyword>
<feature type="region of interest" description="Disordered" evidence="4">
    <location>
        <begin position="1215"/>
        <end position="1271"/>
    </location>
</feature>
<evidence type="ECO:0000256" key="3">
    <source>
        <dbReference type="SAM" id="Coils"/>
    </source>
</evidence>
<dbReference type="SUPFAM" id="SSF57850">
    <property type="entry name" value="RING/U-box"/>
    <property type="match status" value="1"/>
</dbReference>
<dbReference type="InterPro" id="IPR017441">
    <property type="entry name" value="Protein_kinase_ATP_BS"/>
</dbReference>
<evidence type="ECO:0000259" key="6">
    <source>
        <dbReference type="PROSITE" id="PS50157"/>
    </source>
</evidence>
<protein>
    <recommendedName>
        <fullName evidence="9">Protein kinase domain-containing protein</fullName>
    </recommendedName>
</protein>
<evidence type="ECO:0000313" key="7">
    <source>
        <dbReference type="EMBL" id="KAJ9679467.1"/>
    </source>
</evidence>
<feature type="compositionally biased region" description="Low complexity" evidence="4">
    <location>
        <begin position="78"/>
        <end position="90"/>
    </location>
</feature>
<keyword evidence="1" id="KW-0479">Metal-binding</keyword>
<dbReference type="Gene3D" id="1.10.510.10">
    <property type="entry name" value="Transferase(Phosphotransferase) domain 1"/>
    <property type="match status" value="1"/>
</dbReference>
<evidence type="ECO:0000256" key="4">
    <source>
        <dbReference type="SAM" id="MobiDB-lite"/>
    </source>
</evidence>
<comment type="caution">
    <text evidence="7">The sequence shown here is derived from an EMBL/GenBank/DDBJ whole genome shotgun (WGS) entry which is preliminary data.</text>
</comment>
<evidence type="ECO:0000256" key="2">
    <source>
        <dbReference type="PROSITE-ProRule" id="PRU10141"/>
    </source>
</evidence>
<proteinExistence type="predicted"/>
<dbReference type="InterPro" id="IPR001245">
    <property type="entry name" value="Ser-Thr/Tyr_kinase_cat_dom"/>
</dbReference>
<evidence type="ECO:0000256" key="1">
    <source>
        <dbReference type="PROSITE-ProRule" id="PRU00042"/>
    </source>
</evidence>
<dbReference type="PANTHER" id="PTHR36055:SF1">
    <property type="entry name" value="C2H2-LIKE ZINC FINGER PROTEIN"/>
    <property type="match status" value="1"/>
</dbReference>
<dbReference type="InterPro" id="IPR000719">
    <property type="entry name" value="Prot_kinase_dom"/>
</dbReference>
<name>A0AA38YZQ4_VITRO</name>
<feature type="domain" description="Protein kinase" evidence="5">
    <location>
        <begin position="318"/>
        <end position="579"/>
    </location>
</feature>
<keyword evidence="1" id="KW-0863">Zinc-finger</keyword>
<evidence type="ECO:0000313" key="8">
    <source>
        <dbReference type="Proteomes" id="UP001168098"/>
    </source>
</evidence>
<dbReference type="Proteomes" id="UP001168098">
    <property type="component" value="Unassembled WGS sequence"/>
</dbReference>
<dbReference type="GO" id="GO:0008270">
    <property type="term" value="F:zinc ion binding"/>
    <property type="evidence" value="ECO:0007669"/>
    <property type="project" value="UniProtKB-KW"/>
</dbReference>
<feature type="region of interest" description="Disordered" evidence="4">
    <location>
        <begin position="1048"/>
        <end position="1068"/>
    </location>
</feature>
<evidence type="ECO:0008006" key="9">
    <source>
        <dbReference type="Google" id="ProtNLM"/>
    </source>
</evidence>
<keyword evidence="8" id="KW-1185">Reference proteome</keyword>
<dbReference type="InterPro" id="IPR011009">
    <property type="entry name" value="Kinase-like_dom_sf"/>
</dbReference>
<feature type="region of interest" description="Disordered" evidence="4">
    <location>
        <begin position="70"/>
        <end position="90"/>
    </location>
</feature>
<gene>
    <name evidence="7" type="ORF">PVL29_021409</name>
</gene>